<evidence type="ECO:0000313" key="14">
    <source>
        <dbReference type="Proteomes" id="UP000289152"/>
    </source>
</evidence>
<comment type="subcellular location">
    <subcellularLocation>
        <location evidence="10">Mitochondrion matrix</location>
    </subcellularLocation>
    <subcellularLocation>
        <location evidence="10">Nucleus</location>
    </subcellularLocation>
    <subcellularLocation>
        <location evidence="10">Cytoplasm</location>
    </subcellularLocation>
    <text evidence="10">Predominantly in the mitochondria and in the nucleus.</text>
</comment>
<keyword evidence="8 10" id="KW-0539">Nucleus</keyword>
<evidence type="ECO:0000256" key="6">
    <source>
        <dbReference type="ARBA" id="ARBA00022694"/>
    </source>
</evidence>
<dbReference type="FunFam" id="3.30.300.110:FF:000001">
    <property type="entry name" value="tRNA (guanine(37)-N1)-methyltransferase"/>
    <property type="match status" value="1"/>
</dbReference>
<feature type="binding site" evidence="10">
    <location>
        <begin position="282"/>
        <end position="283"/>
    </location>
    <ligand>
        <name>S-adenosyl-L-methionine</name>
        <dbReference type="ChEBI" id="CHEBI:59789"/>
    </ligand>
</feature>
<dbReference type="Pfam" id="PF25133">
    <property type="entry name" value="TYW2_N_2"/>
    <property type="match status" value="1"/>
</dbReference>
<dbReference type="OrthoDB" id="408788at2759"/>
<evidence type="ECO:0000256" key="9">
    <source>
        <dbReference type="ARBA" id="ARBA00047783"/>
    </source>
</evidence>
<dbReference type="VEuPathDB" id="FungiDB:TREMEDRAFT_27096"/>
<keyword evidence="5 10" id="KW-0949">S-adenosyl-L-methionine</keyword>
<dbReference type="HAMAP" id="MF_03152">
    <property type="entry name" value="TRM5"/>
    <property type="match status" value="1"/>
</dbReference>
<dbReference type="InParanoid" id="A0A4Q1BFF9"/>
<protein>
    <recommendedName>
        <fullName evidence="10">tRNA (guanine(37)-N1)-methyltransferase</fullName>
        <ecNumber evidence="10">2.1.1.228</ecNumber>
    </recommendedName>
    <alternativeName>
        <fullName evidence="10">M1G-methyltransferase</fullName>
    </alternativeName>
    <alternativeName>
        <fullName evidence="10">tRNA [GM37] methyltransferase</fullName>
    </alternativeName>
    <alternativeName>
        <fullName evidence="10">tRNA methyltransferase 5</fullName>
    </alternativeName>
</protein>
<reference evidence="13 14" key="1">
    <citation type="submission" date="2016-06" db="EMBL/GenBank/DDBJ databases">
        <title>Evolution of pathogenesis and genome organization in the Tremellales.</title>
        <authorList>
            <person name="Cuomo C."/>
            <person name="Litvintseva A."/>
            <person name="Heitman J."/>
            <person name="Chen Y."/>
            <person name="Sun S."/>
            <person name="Springer D."/>
            <person name="Dromer F."/>
            <person name="Young S."/>
            <person name="Zeng Q."/>
            <person name="Chapman S."/>
            <person name="Gujja S."/>
            <person name="Saif S."/>
            <person name="Birren B."/>
        </authorList>
    </citation>
    <scope>NUCLEOTIDE SEQUENCE [LARGE SCALE GENOMIC DNA]</scope>
    <source>
        <strain evidence="13 14">ATCC 28783</strain>
    </source>
</reference>
<dbReference type="Pfam" id="PF02475">
    <property type="entry name" value="TRM5-TYW2_MTfase"/>
    <property type="match status" value="1"/>
</dbReference>
<dbReference type="EC" id="2.1.1.228" evidence="10"/>
<feature type="region of interest" description="Disordered" evidence="11">
    <location>
        <begin position="348"/>
        <end position="407"/>
    </location>
</feature>
<feature type="compositionally biased region" description="Low complexity" evidence="11">
    <location>
        <begin position="352"/>
        <end position="367"/>
    </location>
</feature>
<dbReference type="InterPro" id="IPR056744">
    <property type="entry name" value="TRM5/TYW2-like_N"/>
</dbReference>
<keyword evidence="2 10" id="KW-0963">Cytoplasm</keyword>
<comment type="similarity">
    <text evidence="1">Belongs to the class I-like SAM-binding methyltransferase superfamily. TRM5/TYW2 family.</text>
</comment>
<dbReference type="STRING" id="5217.A0A4Q1BFF9"/>
<proteinExistence type="inferred from homology"/>
<dbReference type="PROSITE" id="PS51684">
    <property type="entry name" value="SAM_MT_TRM5_TYW2"/>
    <property type="match status" value="1"/>
</dbReference>
<dbReference type="FunCoup" id="A0A4Q1BFF9">
    <property type="interactions" value="336"/>
</dbReference>
<keyword evidence="7 10" id="KW-0496">Mitochondrion</keyword>
<evidence type="ECO:0000256" key="1">
    <source>
        <dbReference type="ARBA" id="ARBA00009775"/>
    </source>
</evidence>
<feature type="binding site" evidence="10">
    <location>
        <position position="435"/>
    </location>
    <ligand>
        <name>S-adenosyl-L-methionine</name>
        <dbReference type="ChEBI" id="CHEBI:59789"/>
    </ligand>
</feature>
<evidence type="ECO:0000259" key="12">
    <source>
        <dbReference type="PROSITE" id="PS51684"/>
    </source>
</evidence>
<dbReference type="InterPro" id="IPR056743">
    <property type="entry name" value="TRM5-TYW2-like_MTfase"/>
</dbReference>
<keyword evidence="14" id="KW-1185">Reference proteome</keyword>
<sequence length="545" mass="61418">MTAPSTLSSTEAGPSCLSPPPQAPSLRDRLVPPKHVGMTTLDRSLFTVRFPIVAYRVPPSRIAQLRVHPSIKGQMLDIPRVKTVDVVHDDPSLRLLRMRVESTDDLPSITKEVLRAEEAIPVSDVVELGYDYWAASEILHAVLPDTEGLDIPSAITMTGHIGHINLLDEWQPYKHLIGQVLLDKNRNLRTIVNKLNTIHAQYRYFDMEILAGDDDLITTVNEQSCSFTFDFSKVYWNSRLGSEHERLVKSFSDEEVIADVMAGVGPFAIPAAKRGCYVLGNDLNPESVKWMRHNRVQNKVEKTLRVTELDGRQFIRVAAYTAWTEPFQPFVTPSNKRKALKEARRIRDLIKTSSQTSTPSPSPLSSQNEIESSIGLNGFSTNHESLTDDPSSDSPTPLLPSKQQADPVCQIKQTTQTTQTNQTKTPQLINHFIMNLPDSALEFLDAYRGCYHPLLSIPEFTERYGSQGDSCPMPLIHVYCFTREMERDGAERDICSRASERLNHLVSSTMKNYNLHLVRSVAPGKDMYRLTFRLPKQIAFRPVEP</sequence>
<comment type="catalytic activity">
    <reaction evidence="9 10">
        <text>guanosine(37) in tRNA + S-adenosyl-L-methionine = N(1)-methylguanosine(37) in tRNA + S-adenosyl-L-homocysteine + H(+)</text>
        <dbReference type="Rhea" id="RHEA:36899"/>
        <dbReference type="Rhea" id="RHEA-COMP:10145"/>
        <dbReference type="Rhea" id="RHEA-COMP:10147"/>
        <dbReference type="ChEBI" id="CHEBI:15378"/>
        <dbReference type="ChEBI" id="CHEBI:57856"/>
        <dbReference type="ChEBI" id="CHEBI:59789"/>
        <dbReference type="ChEBI" id="CHEBI:73542"/>
        <dbReference type="ChEBI" id="CHEBI:74269"/>
        <dbReference type="EC" id="2.1.1.228"/>
    </reaction>
</comment>
<comment type="function">
    <text evidence="10">Specifically methylates the N1 position of guanosine-37 in various cytoplasmic and mitochondrial tRNAs. Methylation is not dependent on the nature of the nucleoside 5' of the target nucleoside. This is the first step in the biosynthesis of wybutosine (yW), a modified base adjacent to the anticodon of tRNAs and required for accurate decoding.</text>
</comment>
<feature type="domain" description="SAM-dependent methyltransferase TRM5/TYW2-type" evidence="12">
    <location>
        <begin position="155"/>
        <end position="536"/>
    </location>
</feature>
<dbReference type="PANTHER" id="PTHR23245:SF36">
    <property type="entry name" value="TRNA (GUANINE(37)-N1)-METHYLTRANSFERASE"/>
    <property type="match status" value="1"/>
</dbReference>
<feature type="compositionally biased region" description="Polar residues" evidence="11">
    <location>
        <begin position="1"/>
        <end position="12"/>
    </location>
</feature>
<evidence type="ECO:0000256" key="10">
    <source>
        <dbReference type="HAMAP-Rule" id="MF_03152"/>
    </source>
</evidence>
<dbReference type="PANTHER" id="PTHR23245">
    <property type="entry name" value="TRNA METHYLTRANSFERASE"/>
    <property type="match status" value="1"/>
</dbReference>
<feature type="region of interest" description="Disordered" evidence="11">
    <location>
        <begin position="1"/>
        <end position="26"/>
    </location>
</feature>
<dbReference type="GO" id="GO:0002939">
    <property type="term" value="P:tRNA N1-guanine methylation"/>
    <property type="evidence" value="ECO:0007669"/>
    <property type="project" value="TreeGrafter"/>
</dbReference>
<dbReference type="Gene3D" id="3.30.300.110">
    <property type="entry name" value="Met-10+ protein-like domains"/>
    <property type="match status" value="1"/>
</dbReference>
<dbReference type="GO" id="GO:0070901">
    <property type="term" value="P:mitochondrial tRNA methylation"/>
    <property type="evidence" value="ECO:0007669"/>
    <property type="project" value="TreeGrafter"/>
</dbReference>
<evidence type="ECO:0000256" key="4">
    <source>
        <dbReference type="ARBA" id="ARBA00022679"/>
    </source>
</evidence>
<feature type="binding site" evidence="10">
    <location>
        <begin position="310"/>
        <end position="311"/>
    </location>
    <ligand>
        <name>S-adenosyl-L-methionine</name>
        <dbReference type="ChEBI" id="CHEBI:59789"/>
    </ligand>
</feature>
<dbReference type="GO" id="GO:0052906">
    <property type="term" value="F:tRNA (guanine(37)-N1)-methyltransferase activity"/>
    <property type="evidence" value="ECO:0007669"/>
    <property type="project" value="UniProtKB-UniRule"/>
</dbReference>
<comment type="caution">
    <text evidence="13">The sequence shown here is derived from an EMBL/GenBank/DDBJ whole genome shotgun (WGS) entry which is preliminary data.</text>
</comment>
<gene>
    <name evidence="10" type="primary">TRM5</name>
    <name evidence="13" type="ORF">M231_06136</name>
</gene>
<dbReference type="EMBL" id="SDIL01000092">
    <property type="protein sequence ID" value="RXK36595.1"/>
    <property type="molecule type" value="Genomic_DNA"/>
</dbReference>
<comment type="similarity">
    <text evidence="10">Belongs to the TRM5 / TYW2 family.</text>
</comment>
<feature type="compositionally biased region" description="Low complexity" evidence="11">
    <location>
        <begin position="388"/>
        <end position="401"/>
    </location>
</feature>
<organism evidence="13 14">
    <name type="scientific">Tremella mesenterica</name>
    <name type="common">Jelly fungus</name>
    <dbReference type="NCBI Taxonomy" id="5217"/>
    <lineage>
        <taxon>Eukaryota</taxon>
        <taxon>Fungi</taxon>
        <taxon>Dikarya</taxon>
        <taxon>Basidiomycota</taxon>
        <taxon>Agaricomycotina</taxon>
        <taxon>Tremellomycetes</taxon>
        <taxon>Tremellales</taxon>
        <taxon>Tremellaceae</taxon>
        <taxon>Tremella</taxon>
    </lineage>
</organism>
<evidence type="ECO:0000313" key="13">
    <source>
        <dbReference type="EMBL" id="RXK36595.1"/>
    </source>
</evidence>
<comment type="subunit">
    <text evidence="10">Monomer.</text>
</comment>
<evidence type="ECO:0000256" key="11">
    <source>
        <dbReference type="SAM" id="MobiDB-lite"/>
    </source>
</evidence>
<name>A0A4Q1BFF9_TREME</name>
<keyword evidence="3 10" id="KW-0489">Methyltransferase</keyword>
<dbReference type="GO" id="GO:0005759">
    <property type="term" value="C:mitochondrial matrix"/>
    <property type="evidence" value="ECO:0007669"/>
    <property type="project" value="UniProtKB-SubCell"/>
</dbReference>
<dbReference type="InterPro" id="IPR025792">
    <property type="entry name" value="tRNA_Gua_MeTrfase_euk"/>
</dbReference>
<dbReference type="Gene3D" id="3.40.50.150">
    <property type="entry name" value="Vaccinia Virus protein VP39"/>
    <property type="match status" value="1"/>
</dbReference>
<dbReference type="AlphaFoldDB" id="A0A4Q1BFF9"/>
<keyword evidence="4 10" id="KW-0808">Transferase</keyword>
<dbReference type="InterPro" id="IPR030382">
    <property type="entry name" value="MeTrfase_TRM5/TYW2"/>
</dbReference>
<feature type="binding site" evidence="10">
    <location>
        <position position="244"/>
    </location>
    <ligand>
        <name>S-adenosyl-L-methionine</name>
        <dbReference type="ChEBI" id="CHEBI:59789"/>
    </ligand>
</feature>
<feature type="compositionally biased region" description="Polar residues" evidence="11">
    <location>
        <begin position="368"/>
        <end position="384"/>
    </location>
</feature>
<dbReference type="InterPro" id="IPR029063">
    <property type="entry name" value="SAM-dependent_MTases_sf"/>
</dbReference>
<evidence type="ECO:0000256" key="8">
    <source>
        <dbReference type="ARBA" id="ARBA00023242"/>
    </source>
</evidence>
<evidence type="ECO:0000256" key="5">
    <source>
        <dbReference type="ARBA" id="ARBA00022691"/>
    </source>
</evidence>
<evidence type="ECO:0000256" key="2">
    <source>
        <dbReference type="ARBA" id="ARBA00022490"/>
    </source>
</evidence>
<evidence type="ECO:0000256" key="7">
    <source>
        <dbReference type="ARBA" id="ARBA00023128"/>
    </source>
</evidence>
<keyword evidence="6 10" id="KW-0819">tRNA processing</keyword>
<accession>A0A4Q1BFF9</accession>
<dbReference type="GO" id="GO:0005634">
    <property type="term" value="C:nucleus"/>
    <property type="evidence" value="ECO:0007669"/>
    <property type="project" value="UniProtKB-SubCell"/>
</dbReference>
<dbReference type="Proteomes" id="UP000289152">
    <property type="component" value="Unassembled WGS sequence"/>
</dbReference>
<dbReference type="SUPFAM" id="SSF53335">
    <property type="entry name" value="S-adenosyl-L-methionine-dependent methyltransferases"/>
    <property type="match status" value="1"/>
</dbReference>
<evidence type="ECO:0000256" key="3">
    <source>
        <dbReference type="ARBA" id="ARBA00022603"/>
    </source>
</evidence>